<comment type="caution">
    <text evidence="2">The sequence shown here is derived from an EMBL/GenBank/DDBJ whole genome shotgun (WGS) entry which is preliminary data.</text>
</comment>
<name>A0A918Q3L4_9BACT</name>
<protein>
    <submittedName>
        <fullName evidence="2">Uncharacterized protein</fullName>
    </submittedName>
</protein>
<keyword evidence="1" id="KW-1133">Transmembrane helix</keyword>
<reference evidence="2" key="1">
    <citation type="journal article" date="2014" name="Int. J. Syst. Evol. Microbiol.">
        <title>Complete genome sequence of Corynebacterium casei LMG S-19264T (=DSM 44701T), isolated from a smear-ripened cheese.</title>
        <authorList>
            <consortium name="US DOE Joint Genome Institute (JGI-PGF)"/>
            <person name="Walter F."/>
            <person name="Albersmeier A."/>
            <person name="Kalinowski J."/>
            <person name="Ruckert C."/>
        </authorList>
    </citation>
    <scope>NUCLEOTIDE SEQUENCE</scope>
    <source>
        <strain evidence="2">KCTC 12368</strain>
    </source>
</reference>
<evidence type="ECO:0000313" key="2">
    <source>
        <dbReference type="EMBL" id="GGZ32419.1"/>
    </source>
</evidence>
<feature type="transmembrane region" description="Helical" evidence="1">
    <location>
        <begin position="6"/>
        <end position="24"/>
    </location>
</feature>
<feature type="transmembrane region" description="Helical" evidence="1">
    <location>
        <begin position="40"/>
        <end position="59"/>
    </location>
</feature>
<proteinExistence type="predicted"/>
<keyword evidence="1" id="KW-0472">Membrane</keyword>
<dbReference type="EMBL" id="BMWX01000004">
    <property type="protein sequence ID" value="GGZ32419.1"/>
    <property type="molecule type" value="Genomic_DNA"/>
</dbReference>
<sequence>MTDETYNLILGLLLMSLGVFILIFKSRNPLKKDENEFGKAAHYQFIILGIFLIVIGIIMI</sequence>
<evidence type="ECO:0000256" key="1">
    <source>
        <dbReference type="SAM" id="Phobius"/>
    </source>
</evidence>
<dbReference type="AlphaFoldDB" id="A0A918Q3L4"/>
<reference evidence="2" key="2">
    <citation type="submission" date="2020-09" db="EMBL/GenBank/DDBJ databases">
        <authorList>
            <person name="Sun Q."/>
            <person name="Kim S."/>
        </authorList>
    </citation>
    <scope>NUCLEOTIDE SEQUENCE</scope>
    <source>
        <strain evidence="2">KCTC 12368</strain>
    </source>
</reference>
<organism evidence="2 3">
    <name type="scientific">Echinicola pacifica</name>
    <dbReference type="NCBI Taxonomy" id="346377"/>
    <lineage>
        <taxon>Bacteria</taxon>
        <taxon>Pseudomonadati</taxon>
        <taxon>Bacteroidota</taxon>
        <taxon>Cytophagia</taxon>
        <taxon>Cytophagales</taxon>
        <taxon>Cyclobacteriaceae</taxon>
        <taxon>Echinicola</taxon>
    </lineage>
</organism>
<keyword evidence="1" id="KW-0812">Transmembrane</keyword>
<evidence type="ECO:0000313" key="3">
    <source>
        <dbReference type="Proteomes" id="UP000619457"/>
    </source>
</evidence>
<accession>A0A918Q3L4</accession>
<dbReference type="Proteomes" id="UP000619457">
    <property type="component" value="Unassembled WGS sequence"/>
</dbReference>
<keyword evidence="3" id="KW-1185">Reference proteome</keyword>
<gene>
    <name evidence="2" type="ORF">GCM10007049_27370</name>
</gene>